<feature type="compositionally biased region" description="Basic residues" evidence="1">
    <location>
        <begin position="86"/>
        <end position="103"/>
    </location>
</feature>
<accession>A0A154PQU9</accession>
<sequence length="133" mass="15549">MVRKSILVYDLLRTEQPQQGFSEKEIVDQICNRHDIAAGKGVRRQVAVALRRGLDFGILAKKNNRFRREASRKKSRARKKQNETKKKAKQRPGQRRNKNRKQSRPIPQPNAPKSWTPSRRNLTEEPLSKVKKI</sequence>
<evidence type="ECO:0000256" key="1">
    <source>
        <dbReference type="SAM" id="MobiDB-lite"/>
    </source>
</evidence>
<organism evidence="2 3">
    <name type="scientific">Dufourea novaeangliae</name>
    <name type="common">Sweat bee</name>
    <dbReference type="NCBI Taxonomy" id="178035"/>
    <lineage>
        <taxon>Eukaryota</taxon>
        <taxon>Metazoa</taxon>
        <taxon>Ecdysozoa</taxon>
        <taxon>Arthropoda</taxon>
        <taxon>Hexapoda</taxon>
        <taxon>Insecta</taxon>
        <taxon>Pterygota</taxon>
        <taxon>Neoptera</taxon>
        <taxon>Endopterygota</taxon>
        <taxon>Hymenoptera</taxon>
        <taxon>Apocrita</taxon>
        <taxon>Aculeata</taxon>
        <taxon>Apoidea</taxon>
        <taxon>Anthophila</taxon>
        <taxon>Halictidae</taxon>
        <taxon>Rophitinae</taxon>
        <taxon>Dufourea</taxon>
    </lineage>
</organism>
<evidence type="ECO:0000313" key="2">
    <source>
        <dbReference type="EMBL" id="KZC13500.1"/>
    </source>
</evidence>
<gene>
    <name evidence="2" type="ORF">WN55_05051</name>
</gene>
<proteinExistence type="predicted"/>
<feature type="region of interest" description="Disordered" evidence="1">
    <location>
        <begin position="65"/>
        <end position="133"/>
    </location>
</feature>
<dbReference type="Proteomes" id="UP000076502">
    <property type="component" value="Unassembled WGS sequence"/>
</dbReference>
<evidence type="ECO:0008006" key="4">
    <source>
        <dbReference type="Google" id="ProtNLM"/>
    </source>
</evidence>
<feature type="compositionally biased region" description="Polar residues" evidence="1">
    <location>
        <begin position="111"/>
        <end position="120"/>
    </location>
</feature>
<protein>
    <recommendedName>
        <fullName evidence="4">H15 domain-containing protein</fullName>
    </recommendedName>
</protein>
<evidence type="ECO:0000313" key="3">
    <source>
        <dbReference type="Proteomes" id="UP000076502"/>
    </source>
</evidence>
<dbReference type="AlphaFoldDB" id="A0A154PQU9"/>
<feature type="compositionally biased region" description="Basic residues" evidence="1">
    <location>
        <begin position="65"/>
        <end position="79"/>
    </location>
</feature>
<feature type="compositionally biased region" description="Basic and acidic residues" evidence="1">
    <location>
        <begin position="121"/>
        <end position="133"/>
    </location>
</feature>
<name>A0A154PQU9_DUFNO</name>
<dbReference type="EMBL" id="KQ435007">
    <property type="protein sequence ID" value="KZC13500.1"/>
    <property type="molecule type" value="Genomic_DNA"/>
</dbReference>
<reference evidence="2 3" key="1">
    <citation type="submission" date="2015-07" db="EMBL/GenBank/DDBJ databases">
        <title>The genome of Dufourea novaeangliae.</title>
        <authorList>
            <person name="Pan H."/>
            <person name="Kapheim K."/>
        </authorList>
    </citation>
    <scope>NUCLEOTIDE SEQUENCE [LARGE SCALE GENOMIC DNA]</scope>
    <source>
        <strain evidence="2">0120121106</strain>
        <tissue evidence="2">Whole body</tissue>
    </source>
</reference>
<keyword evidence="3" id="KW-1185">Reference proteome</keyword>